<accession>A0AAW1LXA4</accession>
<keyword evidence="4 6" id="KW-0560">Oxidoreductase</keyword>
<sequence length="384" mass="42259">MNLSKFSVLRTITSPRFVPCRNSAYCPDTPKIPTIVTIIGGHTGEGQLTALLLKQSKLVDEIRLYSGLINPCGTAFDLSHIDTNAIIKSYLGQALLKEALTGAQVVLVCGGHATKPCKSQADLFEENADYVRNVAIYMGEFNPKGILCISTPNPKGNVSALIPMVSAELKKEPIYDPRKILGIMTMAVIRSNSIAGRYINRNPADVAVPVIGEKALQMLLHDKVCSAEDEAVDLKYIENTGSCFVSNAFACARFVTSVLKGLKGKRDVIECAFVRQLGHIESFLPYMGSVIKLGPNGIESTHMPRINDLECDYLQKAYPFLKRHIQMGEAYIVGDFRKECLIHPRLSGYCQFVTKKAVTQIGDFKLDLVAPNNQQEEKCVEIIT</sequence>
<dbReference type="Gene3D" id="3.40.50.720">
    <property type="entry name" value="NAD(P)-binding Rossmann-like Domain"/>
    <property type="match status" value="1"/>
</dbReference>
<dbReference type="SUPFAM" id="SSF51735">
    <property type="entry name" value="NAD(P)-binding Rossmann-fold domains"/>
    <property type="match status" value="1"/>
</dbReference>
<dbReference type="EC" id="1.1.1.37" evidence="1"/>
<dbReference type="InterPro" id="IPR001236">
    <property type="entry name" value="Lactate/malate_DH_N"/>
</dbReference>
<keyword evidence="5" id="KW-0520">NAD</keyword>
<dbReference type="InterPro" id="IPR036291">
    <property type="entry name" value="NAD(P)-bd_dom_sf"/>
</dbReference>
<dbReference type="InterPro" id="IPR015955">
    <property type="entry name" value="Lactate_DH/Glyco_Ohase_4_C"/>
</dbReference>
<dbReference type="InterPro" id="IPR022383">
    <property type="entry name" value="Lactate/malate_DH_C"/>
</dbReference>
<proteinExistence type="inferred from homology"/>
<keyword evidence="3" id="KW-0816">Tricarboxylic acid cycle</keyword>
<protein>
    <recommendedName>
        <fullName evidence="2">Malate dehydrogenase, mitochondrial</fullName>
        <ecNumber evidence="1">1.1.1.37</ecNumber>
    </recommendedName>
</protein>
<dbReference type="PANTHER" id="PTHR11540:SF16">
    <property type="entry name" value="MALATE DEHYDROGENASE, MITOCHONDRIAL"/>
    <property type="match status" value="1"/>
</dbReference>
<reference evidence="9 10" key="1">
    <citation type="journal article" date="2024" name="BMC Genomics">
        <title>De novo assembly and annotation of Popillia japonica's genome with initial clues to its potential as an invasive pest.</title>
        <authorList>
            <person name="Cucini C."/>
            <person name="Boschi S."/>
            <person name="Funari R."/>
            <person name="Cardaioli E."/>
            <person name="Iannotti N."/>
            <person name="Marturano G."/>
            <person name="Paoli F."/>
            <person name="Bruttini M."/>
            <person name="Carapelli A."/>
            <person name="Frati F."/>
            <person name="Nardi F."/>
        </authorList>
    </citation>
    <scope>NUCLEOTIDE SEQUENCE [LARGE SCALE GENOMIC DNA]</scope>
    <source>
        <strain evidence="9">DMR45628</strain>
    </source>
</reference>
<dbReference type="Pfam" id="PF02866">
    <property type="entry name" value="Ldh_1_C"/>
    <property type="match status" value="1"/>
</dbReference>
<dbReference type="GO" id="GO:0030060">
    <property type="term" value="F:L-malate dehydrogenase (NAD+) activity"/>
    <property type="evidence" value="ECO:0007669"/>
    <property type="project" value="UniProtKB-EC"/>
</dbReference>
<comment type="similarity">
    <text evidence="6">Belongs to the LDH/MDH superfamily.</text>
</comment>
<keyword evidence="10" id="KW-1185">Reference proteome</keyword>
<evidence type="ECO:0000256" key="3">
    <source>
        <dbReference type="ARBA" id="ARBA00022532"/>
    </source>
</evidence>
<evidence type="ECO:0000256" key="2">
    <source>
        <dbReference type="ARBA" id="ARBA00016075"/>
    </source>
</evidence>
<dbReference type="AlphaFoldDB" id="A0AAW1LXA4"/>
<evidence type="ECO:0000313" key="9">
    <source>
        <dbReference type="EMBL" id="KAK9738618.1"/>
    </source>
</evidence>
<dbReference type="Proteomes" id="UP001458880">
    <property type="component" value="Unassembled WGS sequence"/>
</dbReference>
<dbReference type="Gene3D" id="3.90.110.10">
    <property type="entry name" value="Lactate dehydrogenase/glycoside hydrolase, family 4, C-terminal"/>
    <property type="match status" value="1"/>
</dbReference>
<dbReference type="Pfam" id="PF00056">
    <property type="entry name" value="Ldh_1_N"/>
    <property type="match status" value="1"/>
</dbReference>
<dbReference type="GO" id="GO:0005739">
    <property type="term" value="C:mitochondrion"/>
    <property type="evidence" value="ECO:0007669"/>
    <property type="project" value="TreeGrafter"/>
</dbReference>
<gene>
    <name evidence="9" type="ORF">QE152_g9662</name>
</gene>
<evidence type="ECO:0000313" key="10">
    <source>
        <dbReference type="Proteomes" id="UP001458880"/>
    </source>
</evidence>
<comment type="caution">
    <text evidence="9">The sequence shown here is derived from an EMBL/GenBank/DDBJ whole genome shotgun (WGS) entry which is preliminary data.</text>
</comment>
<feature type="domain" description="Lactate/malate dehydrogenase N-terminal" evidence="7">
    <location>
        <begin position="36"/>
        <end position="156"/>
    </location>
</feature>
<dbReference type="PANTHER" id="PTHR11540">
    <property type="entry name" value="MALATE AND LACTATE DEHYDROGENASE"/>
    <property type="match status" value="1"/>
</dbReference>
<dbReference type="EMBL" id="JASPKY010000084">
    <property type="protein sequence ID" value="KAK9738618.1"/>
    <property type="molecule type" value="Genomic_DNA"/>
</dbReference>
<dbReference type="GO" id="GO:0006099">
    <property type="term" value="P:tricarboxylic acid cycle"/>
    <property type="evidence" value="ECO:0007669"/>
    <property type="project" value="UniProtKB-KW"/>
</dbReference>
<organism evidence="9 10">
    <name type="scientific">Popillia japonica</name>
    <name type="common">Japanese beetle</name>
    <dbReference type="NCBI Taxonomy" id="7064"/>
    <lineage>
        <taxon>Eukaryota</taxon>
        <taxon>Metazoa</taxon>
        <taxon>Ecdysozoa</taxon>
        <taxon>Arthropoda</taxon>
        <taxon>Hexapoda</taxon>
        <taxon>Insecta</taxon>
        <taxon>Pterygota</taxon>
        <taxon>Neoptera</taxon>
        <taxon>Endopterygota</taxon>
        <taxon>Coleoptera</taxon>
        <taxon>Polyphaga</taxon>
        <taxon>Scarabaeiformia</taxon>
        <taxon>Scarabaeidae</taxon>
        <taxon>Rutelinae</taxon>
        <taxon>Popillia</taxon>
    </lineage>
</organism>
<evidence type="ECO:0000256" key="6">
    <source>
        <dbReference type="RuleBase" id="RU003369"/>
    </source>
</evidence>
<feature type="domain" description="Lactate/malate dehydrogenase C-terminal" evidence="8">
    <location>
        <begin position="221"/>
        <end position="330"/>
    </location>
</feature>
<name>A0AAW1LXA4_POPJA</name>
<dbReference type="SUPFAM" id="SSF56327">
    <property type="entry name" value="LDH C-terminal domain-like"/>
    <property type="match status" value="1"/>
</dbReference>
<evidence type="ECO:0000259" key="7">
    <source>
        <dbReference type="Pfam" id="PF00056"/>
    </source>
</evidence>
<evidence type="ECO:0000259" key="8">
    <source>
        <dbReference type="Pfam" id="PF02866"/>
    </source>
</evidence>
<evidence type="ECO:0000256" key="5">
    <source>
        <dbReference type="ARBA" id="ARBA00023027"/>
    </source>
</evidence>
<evidence type="ECO:0000256" key="1">
    <source>
        <dbReference type="ARBA" id="ARBA00012995"/>
    </source>
</evidence>
<evidence type="ECO:0000256" key="4">
    <source>
        <dbReference type="ARBA" id="ARBA00023002"/>
    </source>
</evidence>